<protein>
    <submittedName>
        <fullName evidence="2">Oidioi.mRNA.OKI2018_I69.chr2.g4795.t1.cds</fullName>
    </submittedName>
</protein>
<dbReference type="Proteomes" id="UP001158576">
    <property type="component" value="Chromosome 2"/>
</dbReference>
<proteinExistence type="predicted"/>
<organism evidence="2 3">
    <name type="scientific">Oikopleura dioica</name>
    <name type="common">Tunicate</name>
    <dbReference type="NCBI Taxonomy" id="34765"/>
    <lineage>
        <taxon>Eukaryota</taxon>
        <taxon>Metazoa</taxon>
        <taxon>Chordata</taxon>
        <taxon>Tunicata</taxon>
        <taxon>Appendicularia</taxon>
        <taxon>Copelata</taxon>
        <taxon>Oikopleuridae</taxon>
        <taxon>Oikopleura</taxon>
    </lineage>
</organism>
<gene>
    <name evidence="2" type="ORF">OKIOD_LOCUS13560</name>
</gene>
<feature type="signal peptide" evidence="1">
    <location>
        <begin position="1"/>
        <end position="17"/>
    </location>
</feature>
<accession>A0ABN7T2R0</accession>
<keyword evidence="1" id="KW-0732">Signal</keyword>
<dbReference type="EMBL" id="OU015567">
    <property type="protein sequence ID" value="CAG5110386.1"/>
    <property type="molecule type" value="Genomic_DNA"/>
</dbReference>
<feature type="chain" id="PRO_5045744213" evidence="1">
    <location>
        <begin position="18"/>
        <end position="193"/>
    </location>
</feature>
<evidence type="ECO:0000313" key="2">
    <source>
        <dbReference type="EMBL" id="CAG5110386.1"/>
    </source>
</evidence>
<name>A0ABN7T2R0_OIKDI</name>
<evidence type="ECO:0000256" key="1">
    <source>
        <dbReference type="SAM" id="SignalP"/>
    </source>
</evidence>
<evidence type="ECO:0000313" key="3">
    <source>
        <dbReference type="Proteomes" id="UP001158576"/>
    </source>
</evidence>
<reference evidence="2 3" key="1">
    <citation type="submission" date="2021-04" db="EMBL/GenBank/DDBJ databases">
        <authorList>
            <person name="Bliznina A."/>
        </authorList>
    </citation>
    <scope>NUCLEOTIDE SEQUENCE [LARGE SCALE GENOMIC DNA]</scope>
</reference>
<keyword evidence="3" id="KW-1185">Reference proteome</keyword>
<sequence>MKITALFTAFLVQSAAGISVQRAAIHQLFAAESPLTHSRTERAVNSPICSANMQKITKLARVAGELFMDVDESSLYRRSRNHVKLVNLEQPVGSFCKKLWLKLLKVEGDLKTIAGFLEEYHLASQTVELLMRSVQEMMNQEGTNYEISSSDKAAASHKGRLNIDMVKERAQIQLAHVINELSSLEVSCSVQKL</sequence>